<evidence type="ECO:0000259" key="11">
    <source>
        <dbReference type="PROSITE" id="PS51195"/>
    </source>
</evidence>
<evidence type="ECO:0000256" key="1">
    <source>
        <dbReference type="ARBA" id="ARBA00022741"/>
    </source>
</evidence>
<dbReference type="EC" id="3.6.4.13" evidence="8"/>
<dbReference type="SMART" id="SM00490">
    <property type="entry name" value="HELICc"/>
    <property type="match status" value="1"/>
</dbReference>
<dbReference type="InterPro" id="IPR000629">
    <property type="entry name" value="RNA-helicase_DEAD-box_CS"/>
</dbReference>
<dbReference type="GO" id="GO:0003723">
    <property type="term" value="F:RNA binding"/>
    <property type="evidence" value="ECO:0007669"/>
    <property type="project" value="UniProtKB-UniRule"/>
</dbReference>
<dbReference type="InterPro" id="IPR011545">
    <property type="entry name" value="DEAD/DEAH_box_helicase_dom"/>
</dbReference>
<dbReference type="GO" id="GO:0003724">
    <property type="term" value="F:RNA helicase activity"/>
    <property type="evidence" value="ECO:0007669"/>
    <property type="project" value="UniProtKB-EC"/>
</dbReference>
<accession>A0A0K0ECJ3</accession>
<dbReference type="Pfam" id="PF00270">
    <property type="entry name" value="DEAD"/>
    <property type="match status" value="1"/>
</dbReference>
<comment type="catalytic activity">
    <reaction evidence="8">
        <text>ATP + H2O = ADP + phosphate + H(+)</text>
        <dbReference type="Rhea" id="RHEA:13065"/>
        <dbReference type="ChEBI" id="CHEBI:15377"/>
        <dbReference type="ChEBI" id="CHEBI:15378"/>
        <dbReference type="ChEBI" id="CHEBI:30616"/>
        <dbReference type="ChEBI" id="CHEBI:43474"/>
        <dbReference type="ChEBI" id="CHEBI:456216"/>
        <dbReference type="EC" id="3.6.4.13"/>
    </reaction>
</comment>
<dbReference type="GO" id="GO:0016787">
    <property type="term" value="F:hydrolase activity"/>
    <property type="evidence" value="ECO:0007669"/>
    <property type="project" value="UniProtKB-KW"/>
</dbReference>
<keyword evidence="3 7" id="KW-0347">Helicase</keyword>
<evidence type="ECO:0000256" key="8">
    <source>
        <dbReference type="RuleBase" id="RU365068"/>
    </source>
</evidence>
<feature type="domain" description="Helicase C-terminal" evidence="10">
    <location>
        <begin position="350"/>
        <end position="501"/>
    </location>
</feature>
<evidence type="ECO:0000313" key="13">
    <source>
        <dbReference type="WBParaSite" id="SSTP_0000720800.1"/>
    </source>
</evidence>
<evidence type="ECO:0000256" key="7">
    <source>
        <dbReference type="RuleBase" id="RU000492"/>
    </source>
</evidence>
<dbReference type="InterPro" id="IPR001650">
    <property type="entry name" value="Helicase_C-like"/>
</dbReference>
<dbReference type="PROSITE" id="PS00039">
    <property type="entry name" value="DEAD_ATP_HELICASE"/>
    <property type="match status" value="1"/>
</dbReference>
<dbReference type="WBParaSite" id="SSTP_0000720800.1">
    <property type="protein sequence ID" value="SSTP_0000720800.1"/>
    <property type="gene ID" value="SSTP_0000720800"/>
</dbReference>
<evidence type="ECO:0000256" key="2">
    <source>
        <dbReference type="ARBA" id="ARBA00022801"/>
    </source>
</evidence>
<feature type="short sequence motif" description="Q motif" evidence="6">
    <location>
        <begin position="104"/>
        <end position="132"/>
    </location>
</feature>
<keyword evidence="4 7" id="KW-0067">ATP-binding</keyword>
<feature type="domain" description="DEAD-box RNA helicase Q" evidence="11">
    <location>
        <begin position="104"/>
        <end position="132"/>
    </location>
</feature>
<dbReference type="WBParaSite" id="TCONS_00006747.p1">
    <property type="protein sequence ID" value="TCONS_00006747.p1"/>
    <property type="gene ID" value="XLOC_004867"/>
</dbReference>
<dbReference type="Gene3D" id="3.40.50.300">
    <property type="entry name" value="P-loop containing nucleotide triphosphate hydrolases"/>
    <property type="match status" value="2"/>
</dbReference>
<dbReference type="SMART" id="SM00487">
    <property type="entry name" value="DEXDc"/>
    <property type="match status" value="1"/>
</dbReference>
<dbReference type="PROSITE" id="PS51195">
    <property type="entry name" value="Q_MOTIF"/>
    <property type="match status" value="1"/>
</dbReference>
<dbReference type="CDD" id="cd18787">
    <property type="entry name" value="SF2_C_DEAD"/>
    <property type="match status" value="1"/>
</dbReference>
<dbReference type="GO" id="GO:0005524">
    <property type="term" value="F:ATP binding"/>
    <property type="evidence" value="ECO:0007669"/>
    <property type="project" value="UniProtKB-UniRule"/>
</dbReference>
<dbReference type="Proteomes" id="UP000035681">
    <property type="component" value="Unplaced"/>
</dbReference>
<evidence type="ECO:0000259" key="9">
    <source>
        <dbReference type="PROSITE" id="PS51192"/>
    </source>
</evidence>
<dbReference type="PROSITE" id="PS51194">
    <property type="entry name" value="HELICASE_CTER"/>
    <property type="match status" value="1"/>
</dbReference>
<evidence type="ECO:0000256" key="4">
    <source>
        <dbReference type="ARBA" id="ARBA00022840"/>
    </source>
</evidence>
<dbReference type="STRING" id="6248.A0A0K0ECJ3"/>
<dbReference type="GO" id="GO:0043186">
    <property type="term" value="C:P granule"/>
    <property type="evidence" value="ECO:0007669"/>
    <property type="project" value="UniProtKB-ARBA"/>
</dbReference>
<evidence type="ECO:0000259" key="10">
    <source>
        <dbReference type="PROSITE" id="PS51194"/>
    </source>
</evidence>
<dbReference type="InterPro" id="IPR014001">
    <property type="entry name" value="Helicase_ATP-bd"/>
</dbReference>
<comment type="similarity">
    <text evidence="7">Belongs to the DEAD box helicase family.</text>
</comment>
<sequence length="540" mass="62167">MSLFSKDTNKCVNVQFTSDEESGGEITFNTEKRFSEIKRRRNQFNRLPFGYKPELRDPEKIIIQKQGMMAPKDAFEYNCDQTYYASNEELNDKVDTILQSKNYKTFEDLGINKEVLKILRKMNKRDLTAIQQCVCPLVKERICDVIASAPTGFGKTYAYIIPIIDYIIRKRSASSDGFSIGRSPLGMMLAVTRDLAKQLMEDVQTLTKDTSFRAVLIYGEINNRDIQINLEKGCDFIIACIGRLKTLVGRKIVDLENLRYLVIDEADKFVTDPTSLYEMNEFIKESDINQNKRLIKVLTSAVIDEEILDDVVSLFSPKSRYVFINHSKSRTYWNVKEDFVLINGYDRFNALLEILKSIKSKEPTAKIIVFFGSRNEMDLAATWMNLSNIPNKSISGNRSQEMRDKAMKVIDEVPGTILISTDITERGVDVKGAKYVIHHNVPQKYRKYINRIGRVGRHEGSEGISIMLVANTIDYASDIKSLVEDMIKYKYNVPPKLLNYHEECERERIRIEKCRFMDLKTGYHITGEYAPGWASDLKID</sequence>
<keyword evidence="12" id="KW-1185">Reference proteome</keyword>
<protein>
    <recommendedName>
        <fullName evidence="8">ATP-dependent RNA helicase</fullName>
        <ecNumber evidence="8">3.6.4.13</ecNumber>
    </recommendedName>
</protein>
<proteinExistence type="inferred from homology"/>
<comment type="domain">
    <text evidence="8">The Q motif is unique to and characteristic of the DEAD box family of RNA helicases and controls ATP binding and hydrolysis.</text>
</comment>
<dbReference type="InterPro" id="IPR027417">
    <property type="entry name" value="P-loop_NTPase"/>
</dbReference>
<organism evidence="13">
    <name type="scientific">Strongyloides stercoralis</name>
    <name type="common">Threadworm</name>
    <dbReference type="NCBI Taxonomy" id="6248"/>
    <lineage>
        <taxon>Eukaryota</taxon>
        <taxon>Metazoa</taxon>
        <taxon>Ecdysozoa</taxon>
        <taxon>Nematoda</taxon>
        <taxon>Chromadorea</taxon>
        <taxon>Rhabditida</taxon>
        <taxon>Tylenchina</taxon>
        <taxon>Panagrolaimomorpha</taxon>
        <taxon>Strongyloidoidea</taxon>
        <taxon>Strongyloididae</taxon>
        <taxon>Strongyloides</taxon>
    </lineage>
</organism>
<reference evidence="13" key="1">
    <citation type="submission" date="2015-08" db="UniProtKB">
        <authorList>
            <consortium name="WormBaseParasite"/>
        </authorList>
    </citation>
    <scope>IDENTIFICATION</scope>
</reference>
<evidence type="ECO:0000256" key="5">
    <source>
        <dbReference type="ARBA" id="ARBA00022884"/>
    </source>
</evidence>
<feature type="domain" description="Helicase ATP-binding" evidence="9">
    <location>
        <begin position="136"/>
        <end position="321"/>
    </location>
</feature>
<dbReference type="Pfam" id="PF00271">
    <property type="entry name" value="Helicase_C"/>
    <property type="match status" value="1"/>
</dbReference>
<comment type="function">
    <text evidence="8">RNA helicase.</text>
</comment>
<dbReference type="PANTHER" id="PTHR24031">
    <property type="entry name" value="RNA HELICASE"/>
    <property type="match status" value="1"/>
</dbReference>
<dbReference type="PROSITE" id="PS51192">
    <property type="entry name" value="HELICASE_ATP_BIND_1"/>
    <property type="match status" value="1"/>
</dbReference>
<name>A0A0K0ECJ3_STRER</name>
<evidence type="ECO:0000313" key="12">
    <source>
        <dbReference type="Proteomes" id="UP000035681"/>
    </source>
</evidence>
<dbReference type="SUPFAM" id="SSF52540">
    <property type="entry name" value="P-loop containing nucleoside triphosphate hydrolases"/>
    <property type="match status" value="1"/>
</dbReference>
<keyword evidence="5 8" id="KW-0694">RNA-binding</keyword>
<dbReference type="InterPro" id="IPR014014">
    <property type="entry name" value="RNA_helicase_DEAD_Q_motif"/>
</dbReference>
<evidence type="ECO:0000256" key="3">
    <source>
        <dbReference type="ARBA" id="ARBA00022806"/>
    </source>
</evidence>
<evidence type="ECO:0000256" key="6">
    <source>
        <dbReference type="PROSITE-ProRule" id="PRU00552"/>
    </source>
</evidence>
<keyword evidence="1 7" id="KW-0547">Nucleotide-binding</keyword>
<dbReference type="AlphaFoldDB" id="A0A0K0ECJ3"/>
<keyword evidence="2 7" id="KW-0378">Hydrolase</keyword>